<accession>A0ABX4DZ41</accession>
<dbReference type="PROSITE" id="PS50075">
    <property type="entry name" value="CARRIER"/>
    <property type="match status" value="1"/>
</dbReference>
<organism evidence="14 15">
    <name type="scientific">Pseudomonas umsongensis</name>
    <dbReference type="NCBI Taxonomy" id="198618"/>
    <lineage>
        <taxon>Bacteria</taxon>
        <taxon>Pseudomonadati</taxon>
        <taxon>Pseudomonadota</taxon>
        <taxon>Gammaproteobacteria</taxon>
        <taxon>Pseudomonadales</taxon>
        <taxon>Pseudomonadaceae</taxon>
        <taxon>Pseudomonas</taxon>
    </lineage>
</organism>
<dbReference type="Pfam" id="PF14765">
    <property type="entry name" value="PS-DH"/>
    <property type="match status" value="1"/>
</dbReference>
<evidence type="ECO:0000313" key="14">
    <source>
        <dbReference type="EMBL" id="OXR33472.1"/>
    </source>
</evidence>
<dbReference type="Pfam" id="PF08240">
    <property type="entry name" value="ADH_N"/>
    <property type="match status" value="1"/>
</dbReference>
<dbReference type="Pfam" id="PF00698">
    <property type="entry name" value="Acyl_transf_1"/>
    <property type="match status" value="1"/>
</dbReference>
<dbReference type="InterPro" id="IPR001227">
    <property type="entry name" value="Ac_transferase_dom_sf"/>
</dbReference>
<sequence length="2518" mass="270527">MRKKVAIIGASFRFPGSTSATFWQNLLEGHDFITQVDPSRWSRDAFYHPDKANPGTAYTLAAGTLGDISTFDAGFFSISPREAAIMDPQQRLLLELGWEVFENAGVKPSSVRGSNCGVYLGIASTDYAYRLSHDLSLVDASTATGNTFSIAANRLSYFYDLHGPSMAVDTACSSSLVAFHQACQAIQSGDIDQALAGGISLHLHPFGFLIFSKASMLSRKGRCNVFDEAGDGYVRSEGAGLFYLKDYDKAVADGNQILAVVAGTAVNTDGRKSGLTVPSADAQAALMTQAYASAGISPADIDYLEAHGTGTPVGDPIESRAIGLALGQVRGADKPLLIGSVKSNIGHLEAASGVAGLMKALYCVTERQVPATIGIKNLNPRIPFADLNLNVATRNHALKPSGTLVVGVNSFGFGGANAHVILQSHTPDVTPPVVPAGPVPLMVTAKDSAGLAAMAESIAQHLGDHPADGLYDVAYQAMLRRDLHPQRVVVFEADQQQSAQALLDFALDPAVSALSSVVESGRALDQAKGPVFVYSGNGSQWQGMGKALLADAVFHAAVTEVDSVFQPLSGYSLIKELAGDYGQERYHLTELAQPALFALQVGVTRMLESKGVVPQVVMGHSVGEVAAAWACGALSLVDATRVIYHRSRLQGLTAGSGQMSAVGLSGSDTANLLLELGLDDVVVAGENSFKGATVAGSLAGLERLEQALTERQVFVRRLGLDYAFHSPAMNVIAEQVVEALRDIAPRASTIPMYSTVTGGLLDGERLDAEYWWQNIRFPVLFQSASETLCEQGYNVFVEVGPHPILRSYVSDALAAREQQGVVIATLKRHDDAPAMVTRAVAKVLISGADTDLACLFPSTGRFVRLPNYAWQRERHWHGDTPESARTLYHDRVHPLLGHAVPGHELTWDNRLDTQLFPSLEDHKVGDAVLFPGAGFTELVLAAAQCYQPGEFVDIEELEIHSPLVLHAESSKRVRVQIDSSDGTVSIVSRSTSQEEPWARHVVARLPGEARGVLLNEPAPVLPTRAADFTRTEHLQLTTAVGLNYGPAYQAIEAGWIDGDQVLAQLSPPSVIESELAALHLHPALLDSAFQLITQLLSRDPKARNGLAFIPVKLGRINFAAGSLTPCLAKVRLVRRSEHSLLADFTLFDAQGRAVVCIKDARFRAVKLHKDRSGDLKLVDFAGIAKPYPLVARAQPQPGAPLHSALAQSLASVSDEPTLMRYSQEVDPLLDSLCGSFVLEAIASLGGQLSAAQRATWQADAQGFSGYLDHLLQQALDDGSLVASGDNWQLVDQGEMPSAQDIWQELFRSYPEHFQIIHSVGRIGIHLLDLVSGAVQIETLLPRETSPAQLARQVLGASGYHAVLDAITHHIEQRLAVLPAGQRLRILELGFGGSPFAAQLCAQLDFDRVDYQYSADDLDPASLLQADFPDLRLLSLGDAAQQPTVPAAGFDLVLVASDLAPLQAISAGLTHGAARLSAGGQLMLLAQHPARWADFVFGAQPSWWLAGQGQGSLSVQQRPGFWQQELRRHGLSVGEALELCPGMSSGSYLLVGAAAAAAAFEPQPLPAQRWLLVADEQGAEHAFAQQLATALREQGQSIDWLAPASAQDLAEQLRAMAAPQHVLLLSGLFGSQGLDDQARRCMLAAALTQACEQAGISPDCWLLTRGAAVHLLPAAAQVAGSLASVADAALWGFGRTLANEAVGCRVRLLDLAEGAGVDALLPALLNADDETELAISAEGDRYVARLRVRPDQLDASALQQTATQVSLGFELPGQLRNLRWEAHEPMVPKGDELDIAVQATGLNFRDVMYALGLLSDEAIENGFSGPTLGFEFAGVVRAKGAQVEGDFQPGDRVVGFGPSSFANRLVTNANAVARIPEGMSFEAAATIPSTFFTVYYALHHLARLEPGEKILIHGAAGGVGIAAIQIAKWCGAEIYATAGSDEKRDFLRLLGVEHVFDSRSLAFADEILAITAGRGVDVVLNSLAGEAINRNLQVLKPFGRFLELGKRDFYQNTKIGLRPFRNNISYFGIDADQLMSERPDLTRRLFADMMQLFRDGILSPLPYREFDANDVVESFRYMQQARQIGKIVVTYRTPIQQVFRAPLAQAPALQLAADGTYLVTGGLSGFGLRTAQWLVDKGARHLALLGRRGAATEEAQPALAAWREQGIEVQALACDITDSAQLRSVLASIEASKAPLRGVVHAATVFEDGLVRNLTQAQLQRVLEPKAKGAQYLHELTAHLALDFFVLFSSATTLFGNPGQANYVAANHWLEALARHRLLQGLPATAVLWGAIDDAGFLARNQDIKDALQSRMGGAALQSQAALDTLERLLLQQRSGLGVLELDWKALSRFLPAAGSPKFSELARLHSGEQEEESNVDDIQRLLLEMNDQELTELFAEMLKQEISEILRMPTSKLDSNRPLQELGLDSLMSVELVVAVEERFGIRLPVMELSETSSIAKLTVRILELLRGSQDAEAAPVAEDNLQALTLARHGAELSEAELAQVRQGARDPDSQLSRLIN</sequence>
<gene>
    <name evidence="14" type="ORF">PSUM_15755</name>
</gene>
<dbReference type="InterPro" id="IPR002364">
    <property type="entry name" value="Quin_OxRdtase/zeta-crystal_CS"/>
</dbReference>
<dbReference type="RefSeq" id="WP_083348518.1">
    <property type="nucleotide sequence ID" value="NZ_LT629767.1"/>
</dbReference>
<dbReference type="SMART" id="SM00827">
    <property type="entry name" value="PKS_AT"/>
    <property type="match status" value="1"/>
</dbReference>
<dbReference type="SMART" id="SM00823">
    <property type="entry name" value="PKS_PP"/>
    <property type="match status" value="1"/>
</dbReference>
<dbReference type="Gene3D" id="3.40.50.720">
    <property type="entry name" value="NAD(P)-binding Rossmann-like Domain"/>
    <property type="match status" value="3"/>
</dbReference>
<evidence type="ECO:0000256" key="8">
    <source>
        <dbReference type="ARBA" id="ARBA00023315"/>
    </source>
</evidence>
<reference evidence="14 15" key="1">
    <citation type="submission" date="2017-06" db="EMBL/GenBank/DDBJ databases">
        <authorList>
            <person name="Furmanczyk E.M."/>
        </authorList>
    </citation>
    <scope>NUCLEOTIDE SEQUENCE [LARGE SCALE GENOMIC DNA]</scope>
    <source>
        <strain evidence="14 15">DSM 16611</strain>
    </source>
</reference>
<feature type="region of interest" description="N-terminal hotdog fold" evidence="9">
    <location>
        <begin position="889"/>
        <end position="1012"/>
    </location>
</feature>
<evidence type="ECO:0000259" key="13">
    <source>
        <dbReference type="PROSITE" id="PS52019"/>
    </source>
</evidence>
<dbReference type="InterPro" id="IPR018201">
    <property type="entry name" value="Ketoacyl_synth_AS"/>
</dbReference>
<dbReference type="Gene3D" id="3.40.366.10">
    <property type="entry name" value="Malonyl-Coenzyme A Acyl Carrier Protein, domain 2"/>
    <property type="match status" value="1"/>
</dbReference>
<dbReference type="InterPro" id="IPR016036">
    <property type="entry name" value="Malonyl_transacylase_ACP-bd"/>
</dbReference>
<evidence type="ECO:0000256" key="3">
    <source>
        <dbReference type="ARBA" id="ARBA00022450"/>
    </source>
</evidence>
<evidence type="ECO:0000256" key="7">
    <source>
        <dbReference type="ARBA" id="ARBA00023268"/>
    </source>
</evidence>
<dbReference type="InterPro" id="IPR013968">
    <property type="entry name" value="PKS_KR"/>
</dbReference>
<dbReference type="InterPro" id="IPR042104">
    <property type="entry name" value="PKS_dehydratase_sf"/>
</dbReference>
<keyword evidence="8" id="KW-0012">Acyltransferase</keyword>
<dbReference type="EMBL" id="NIWU01000002">
    <property type="protein sequence ID" value="OXR33472.1"/>
    <property type="molecule type" value="Genomic_DNA"/>
</dbReference>
<evidence type="ECO:0000259" key="11">
    <source>
        <dbReference type="PROSITE" id="PS50075"/>
    </source>
</evidence>
<keyword evidence="6" id="KW-0521">NADP</keyword>
<comment type="caution">
    <text evidence="14">The sequence shown here is derived from an EMBL/GenBank/DDBJ whole genome shotgun (WGS) entry which is preliminary data.</text>
</comment>
<dbReference type="PANTHER" id="PTHR43775:SF37">
    <property type="entry name" value="SI:DKEY-61P9.11"/>
    <property type="match status" value="1"/>
</dbReference>
<evidence type="ECO:0000256" key="5">
    <source>
        <dbReference type="ARBA" id="ARBA00022679"/>
    </source>
</evidence>
<feature type="domain" description="Carrier" evidence="11">
    <location>
        <begin position="2389"/>
        <end position="2466"/>
    </location>
</feature>
<feature type="active site" description="Proton donor; for dehydratase activity" evidence="9">
    <location>
        <position position="1086"/>
    </location>
</feature>
<keyword evidence="7" id="KW-0511">Multifunctional enzyme</keyword>
<dbReference type="Pfam" id="PF00109">
    <property type="entry name" value="ketoacyl-synt"/>
    <property type="match status" value="1"/>
</dbReference>
<dbReference type="InterPro" id="IPR016035">
    <property type="entry name" value="Acyl_Trfase/lysoPLipase"/>
</dbReference>
<dbReference type="Proteomes" id="UP000215455">
    <property type="component" value="Unassembled WGS sequence"/>
</dbReference>
<dbReference type="InterPro" id="IPR029063">
    <property type="entry name" value="SAM-dependent_MTases_sf"/>
</dbReference>
<dbReference type="SUPFAM" id="SSF47336">
    <property type="entry name" value="ACP-like"/>
    <property type="match status" value="1"/>
</dbReference>
<evidence type="ECO:0000256" key="9">
    <source>
        <dbReference type="PROSITE-ProRule" id="PRU01363"/>
    </source>
</evidence>
<dbReference type="InterPro" id="IPR057326">
    <property type="entry name" value="KR_dom"/>
</dbReference>
<dbReference type="InterPro" id="IPR014031">
    <property type="entry name" value="Ketoacyl_synth_C"/>
</dbReference>
<feature type="region of interest" description="C-terminal hotdog fold" evidence="9">
    <location>
        <begin position="1025"/>
        <end position="1171"/>
    </location>
</feature>
<dbReference type="Gene3D" id="3.40.47.10">
    <property type="match status" value="1"/>
</dbReference>
<dbReference type="Gene3D" id="3.10.129.110">
    <property type="entry name" value="Polyketide synthase dehydratase"/>
    <property type="match status" value="1"/>
</dbReference>
<keyword evidence="5" id="KW-0808">Transferase</keyword>
<dbReference type="Pfam" id="PF08659">
    <property type="entry name" value="KR"/>
    <property type="match status" value="1"/>
</dbReference>
<evidence type="ECO:0000313" key="15">
    <source>
        <dbReference type="Proteomes" id="UP000215455"/>
    </source>
</evidence>
<dbReference type="InterPro" id="IPR049900">
    <property type="entry name" value="PKS_mFAS_DH"/>
</dbReference>
<evidence type="ECO:0000256" key="6">
    <source>
        <dbReference type="ARBA" id="ARBA00022857"/>
    </source>
</evidence>
<evidence type="ECO:0000256" key="4">
    <source>
        <dbReference type="ARBA" id="ARBA00022553"/>
    </source>
</evidence>
<keyword evidence="15" id="KW-1185">Reference proteome</keyword>
<dbReference type="InterPro" id="IPR050091">
    <property type="entry name" value="PKS_NRPS_Biosynth_Enz"/>
</dbReference>
<dbReference type="SMART" id="SM00829">
    <property type="entry name" value="PKS_ER"/>
    <property type="match status" value="1"/>
</dbReference>
<dbReference type="SUPFAM" id="SSF55048">
    <property type="entry name" value="Probable ACP-binding domain of malonyl-CoA ACP transacylase"/>
    <property type="match status" value="1"/>
</dbReference>
<dbReference type="PROSITE" id="PS52019">
    <property type="entry name" value="PKS_MFAS_DH"/>
    <property type="match status" value="1"/>
</dbReference>
<dbReference type="CDD" id="cd05195">
    <property type="entry name" value="enoyl_red"/>
    <property type="match status" value="1"/>
</dbReference>
<evidence type="ECO:0000256" key="1">
    <source>
        <dbReference type="ARBA" id="ARBA00005194"/>
    </source>
</evidence>
<dbReference type="InterPro" id="IPR006162">
    <property type="entry name" value="Ppantetheine_attach_site"/>
</dbReference>
<evidence type="ECO:0000256" key="10">
    <source>
        <dbReference type="SAM" id="MobiDB-lite"/>
    </source>
</evidence>
<dbReference type="PROSITE" id="PS01162">
    <property type="entry name" value="QOR_ZETA_CRYSTAL"/>
    <property type="match status" value="1"/>
</dbReference>
<dbReference type="Gene3D" id="3.40.50.150">
    <property type="entry name" value="Vaccinia Virus protein VP39"/>
    <property type="match status" value="1"/>
</dbReference>
<dbReference type="InterPro" id="IPR013149">
    <property type="entry name" value="ADH-like_C"/>
</dbReference>
<comment type="pathway">
    <text evidence="1">Lipid metabolism; fatty acid biosynthesis.</text>
</comment>
<dbReference type="Pfam" id="PF00107">
    <property type="entry name" value="ADH_zinc_N"/>
    <property type="match status" value="1"/>
</dbReference>
<dbReference type="InterPro" id="IPR036291">
    <property type="entry name" value="NAD(P)-bd_dom_sf"/>
</dbReference>
<dbReference type="InterPro" id="IPR020806">
    <property type="entry name" value="PKS_PP-bd"/>
</dbReference>
<dbReference type="Pfam" id="PF16197">
    <property type="entry name" value="KAsynt_C_assoc"/>
    <property type="match status" value="1"/>
</dbReference>
<evidence type="ECO:0000256" key="2">
    <source>
        <dbReference type="ARBA" id="ARBA00006484"/>
    </source>
</evidence>
<dbReference type="InterPro" id="IPR020843">
    <property type="entry name" value="ER"/>
</dbReference>
<protein>
    <submittedName>
        <fullName evidence="14">Beta-ketoacyl synthase</fullName>
    </submittedName>
</protein>
<dbReference type="PROSITE" id="PS00012">
    <property type="entry name" value="PHOSPHOPANTETHEINE"/>
    <property type="match status" value="1"/>
</dbReference>
<dbReference type="InterPro" id="IPR049551">
    <property type="entry name" value="PKS_DH_C"/>
</dbReference>
<feature type="domain" description="Ketosynthase family 3 (KS3)" evidence="12">
    <location>
        <begin position="2"/>
        <end position="424"/>
    </location>
</feature>
<dbReference type="InterPro" id="IPR016039">
    <property type="entry name" value="Thiolase-like"/>
</dbReference>
<dbReference type="Gene3D" id="3.30.70.3290">
    <property type="match status" value="1"/>
</dbReference>
<dbReference type="PROSITE" id="PS52004">
    <property type="entry name" value="KS3_2"/>
    <property type="match status" value="1"/>
</dbReference>
<dbReference type="InterPro" id="IPR009081">
    <property type="entry name" value="PP-bd_ACP"/>
</dbReference>
<dbReference type="SMART" id="SM01294">
    <property type="entry name" value="PKS_PP_betabranch"/>
    <property type="match status" value="1"/>
</dbReference>
<feature type="region of interest" description="Disordered" evidence="10">
    <location>
        <begin position="2499"/>
        <end position="2518"/>
    </location>
</feature>
<keyword evidence="4" id="KW-0597">Phosphoprotein</keyword>
<dbReference type="InterPro" id="IPR020841">
    <property type="entry name" value="PKS_Beta-ketoAc_synthase_dom"/>
</dbReference>
<dbReference type="SUPFAM" id="SSF53335">
    <property type="entry name" value="S-adenosyl-L-methionine-dependent methyltransferases"/>
    <property type="match status" value="1"/>
</dbReference>
<dbReference type="InterPro" id="IPR014030">
    <property type="entry name" value="Ketoacyl_synth_N"/>
</dbReference>
<dbReference type="SUPFAM" id="SSF52151">
    <property type="entry name" value="FabD/lysophospholipase-like"/>
    <property type="match status" value="1"/>
</dbReference>
<proteinExistence type="inferred from homology"/>
<dbReference type="SUPFAM" id="SSF51735">
    <property type="entry name" value="NAD(P)-binding Rossmann-fold domains"/>
    <property type="match status" value="3"/>
</dbReference>
<dbReference type="Gene3D" id="3.90.180.10">
    <property type="entry name" value="Medium-chain alcohol dehydrogenases, catalytic domain"/>
    <property type="match status" value="1"/>
</dbReference>
<dbReference type="SMART" id="SM00822">
    <property type="entry name" value="PKS_KR"/>
    <property type="match status" value="1"/>
</dbReference>
<dbReference type="CDD" id="cd00833">
    <property type="entry name" value="PKS"/>
    <property type="match status" value="1"/>
</dbReference>
<dbReference type="InterPro" id="IPR020807">
    <property type="entry name" value="PKS_DH"/>
</dbReference>
<dbReference type="SMART" id="SM00825">
    <property type="entry name" value="PKS_KS"/>
    <property type="match status" value="1"/>
</dbReference>
<dbReference type="Pfam" id="PF02801">
    <property type="entry name" value="Ketoacyl-synt_C"/>
    <property type="match status" value="1"/>
</dbReference>
<dbReference type="PANTHER" id="PTHR43775">
    <property type="entry name" value="FATTY ACID SYNTHASE"/>
    <property type="match status" value="1"/>
</dbReference>
<name>A0ABX4DZ41_9PSED</name>
<dbReference type="InterPro" id="IPR011032">
    <property type="entry name" value="GroES-like_sf"/>
</dbReference>
<dbReference type="InterPro" id="IPR014043">
    <property type="entry name" value="Acyl_transferase_dom"/>
</dbReference>
<dbReference type="Pfam" id="PF21089">
    <property type="entry name" value="PKS_DH_N"/>
    <property type="match status" value="1"/>
</dbReference>
<dbReference type="InterPro" id="IPR049552">
    <property type="entry name" value="PKS_DH_N"/>
</dbReference>
<dbReference type="InterPro" id="IPR013154">
    <property type="entry name" value="ADH-like_N"/>
</dbReference>
<evidence type="ECO:0000259" key="12">
    <source>
        <dbReference type="PROSITE" id="PS52004"/>
    </source>
</evidence>
<dbReference type="InterPro" id="IPR036736">
    <property type="entry name" value="ACP-like_sf"/>
</dbReference>
<dbReference type="PROSITE" id="PS00606">
    <property type="entry name" value="KS3_1"/>
    <property type="match status" value="1"/>
</dbReference>
<feature type="domain" description="PKS/mFAS DH" evidence="13">
    <location>
        <begin position="889"/>
        <end position="1171"/>
    </location>
</feature>
<dbReference type="SUPFAM" id="SSF53901">
    <property type="entry name" value="Thiolase-like"/>
    <property type="match status" value="1"/>
</dbReference>
<comment type="similarity">
    <text evidence="2">Belongs to the short-chain dehydrogenases/reductases (SDR) family.</text>
</comment>
<dbReference type="InterPro" id="IPR032821">
    <property type="entry name" value="PKS_assoc"/>
</dbReference>
<keyword evidence="3" id="KW-0596">Phosphopantetheine</keyword>
<dbReference type="SUPFAM" id="SSF50129">
    <property type="entry name" value="GroES-like"/>
    <property type="match status" value="1"/>
</dbReference>
<feature type="active site" description="Proton acceptor; for dehydratase activity" evidence="9">
    <location>
        <position position="922"/>
    </location>
</feature>
<dbReference type="Gene3D" id="1.10.1200.10">
    <property type="entry name" value="ACP-like"/>
    <property type="match status" value="1"/>
</dbReference>
<dbReference type="Pfam" id="PF00550">
    <property type="entry name" value="PP-binding"/>
    <property type="match status" value="1"/>
</dbReference>
<dbReference type="SMART" id="SM00826">
    <property type="entry name" value="PKS_DH"/>
    <property type="match status" value="1"/>
</dbReference>